<sequence length="212" mass="24619">MPPCAINYVKRLAVNSCKSNSVFHSLSYRPKYAGEELMNELNNSVDYRFDVESINHPSIDRDFDGLLSLQDLTKSRIAYDNKISDKRSTQSEPILKGTILTEEELARHNSLYEESFFTDDEEEEEEGKILQRVEERCELLKQEFEARMKNLEEQITKTEQGFSQSRCDIEELQSLEREYVNQGIQTDLKCDDVQKLEVRCDLLNCDIGTNVV</sequence>
<name>A0A1X0RZ63_RHIZD</name>
<feature type="coiled-coil region" evidence="1">
    <location>
        <begin position="123"/>
        <end position="161"/>
    </location>
</feature>
<keyword evidence="1" id="KW-0175">Coiled coil</keyword>
<accession>A0A1X0RZ63</accession>
<gene>
    <name evidence="2" type="ORF">BCV71DRAFT_256262</name>
</gene>
<evidence type="ECO:0000256" key="1">
    <source>
        <dbReference type="SAM" id="Coils"/>
    </source>
</evidence>
<protein>
    <submittedName>
        <fullName evidence="2">Uncharacterized protein</fullName>
    </submittedName>
</protein>
<dbReference type="VEuPathDB" id="FungiDB:BCV72DRAFT_249160"/>
<reference evidence="2 3" key="1">
    <citation type="journal article" date="2016" name="Proc. Natl. Acad. Sci. U.S.A.">
        <title>Lipid metabolic changes in an early divergent fungus govern the establishment of a mutualistic symbiosis with endobacteria.</title>
        <authorList>
            <person name="Lastovetsky O.A."/>
            <person name="Gaspar M.L."/>
            <person name="Mondo S.J."/>
            <person name="LaButti K.M."/>
            <person name="Sandor L."/>
            <person name="Grigoriev I.V."/>
            <person name="Henry S.A."/>
            <person name="Pawlowska T.E."/>
        </authorList>
    </citation>
    <scope>NUCLEOTIDE SEQUENCE [LARGE SCALE GENOMIC DNA]</scope>
    <source>
        <strain evidence="2 3">ATCC 11559</strain>
    </source>
</reference>
<dbReference type="Proteomes" id="UP000242381">
    <property type="component" value="Unassembled WGS sequence"/>
</dbReference>
<evidence type="ECO:0000313" key="2">
    <source>
        <dbReference type="EMBL" id="ORE17198.1"/>
    </source>
</evidence>
<evidence type="ECO:0000313" key="3">
    <source>
        <dbReference type="Proteomes" id="UP000242381"/>
    </source>
</evidence>
<proteinExistence type="predicted"/>
<dbReference type="AlphaFoldDB" id="A0A1X0RZ63"/>
<organism evidence="2 3">
    <name type="scientific">Rhizopus microsporus</name>
    <dbReference type="NCBI Taxonomy" id="58291"/>
    <lineage>
        <taxon>Eukaryota</taxon>
        <taxon>Fungi</taxon>
        <taxon>Fungi incertae sedis</taxon>
        <taxon>Mucoromycota</taxon>
        <taxon>Mucoromycotina</taxon>
        <taxon>Mucoromycetes</taxon>
        <taxon>Mucorales</taxon>
        <taxon>Mucorineae</taxon>
        <taxon>Rhizopodaceae</taxon>
        <taxon>Rhizopus</taxon>
    </lineage>
</organism>
<dbReference type="EMBL" id="KV921362">
    <property type="protein sequence ID" value="ORE17198.1"/>
    <property type="molecule type" value="Genomic_DNA"/>
</dbReference>